<dbReference type="PANTHER" id="PTHR30618:SF0">
    <property type="entry name" value="PURINE-URACIL PERMEASE NCS1"/>
    <property type="match status" value="1"/>
</dbReference>
<sequence length="558" mass="61432">MSDDIVELKMDVSQSYLYSEDLAPVPASERTWSKWHLAAIWVGMAVCIPTYLLASYMIKTGLNWHEALVIIGLANLIITIPMVLNGHAGVKYGVPFPVIGRAAFGTKGVHIASVTRGIIACGWFGVQTWIGGLAIYAIFNAITGAEGELGLSIGKFVGFGIFWIINMYFIWKGTESIKWLETYSAPILILMGIALIVWGYVQAGGFGIVLKQSDQLEKTAATITQNEDAYFLNLQSLKDKEGNIKVNEYNIVSDETSGWQAFSENPITINLIENVQIQFRNSNSETPIVSSIVTPTIIDSTAKPTSKMWSYLLWLTAMVGFWATMSISIADITRYAATQKDQVSGQFIGLPTTMMLYSFVGIFVTCAAVINFKDVLIAEDAPWDPVSLISKFENPTVVIIAQIFMLIATLSTNIAANVIAPSNAFSNLMPKKISFRMGGIITGIIGILIAPWWLLNEISGFLVFVSGLLGPVLGILIADYYLVRDKNLDLTALYEEEGIYSYNKTGFNKAAMIALFAGVIVALVGYWVPALSFLYSLSWFTGFIISFVLYYLLMKNQK</sequence>
<keyword evidence="8" id="KW-1185">Reference proteome</keyword>
<evidence type="ECO:0000256" key="6">
    <source>
        <dbReference type="SAM" id="Phobius"/>
    </source>
</evidence>
<keyword evidence="3 6" id="KW-0812">Transmembrane</keyword>
<feature type="transmembrane region" description="Helical" evidence="6">
    <location>
        <begin position="534"/>
        <end position="553"/>
    </location>
</feature>
<evidence type="ECO:0000313" key="7">
    <source>
        <dbReference type="EMBL" id="SFZ94493.1"/>
    </source>
</evidence>
<accession>A0A1K2IPW8</accession>
<gene>
    <name evidence="7" type="ORF">SAMN05428642_104211</name>
</gene>
<evidence type="ECO:0000256" key="4">
    <source>
        <dbReference type="ARBA" id="ARBA00022989"/>
    </source>
</evidence>
<feature type="transmembrane region" description="Helical" evidence="6">
    <location>
        <begin position="510"/>
        <end position="528"/>
    </location>
</feature>
<name>A0A1K2IPW8_9FLAO</name>
<feature type="transmembrane region" description="Helical" evidence="6">
    <location>
        <begin position="311"/>
        <end position="333"/>
    </location>
</feature>
<organism evidence="7 8">
    <name type="scientific">Flaviramulus basaltis</name>
    <dbReference type="NCBI Taxonomy" id="369401"/>
    <lineage>
        <taxon>Bacteria</taxon>
        <taxon>Pseudomonadati</taxon>
        <taxon>Bacteroidota</taxon>
        <taxon>Flavobacteriia</taxon>
        <taxon>Flavobacteriales</taxon>
        <taxon>Flavobacteriaceae</taxon>
        <taxon>Flaviramulus</taxon>
    </lineage>
</organism>
<dbReference type="EMBL" id="FPKV01000004">
    <property type="protein sequence ID" value="SFZ94493.1"/>
    <property type="molecule type" value="Genomic_DNA"/>
</dbReference>
<dbReference type="CDD" id="cd11485">
    <property type="entry name" value="SLC-NCS1sbd_YbbW-like"/>
    <property type="match status" value="1"/>
</dbReference>
<feature type="transmembrane region" description="Helical" evidence="6">
    <location>
        <begin position="461"/>
        <end position="483"/>
    </location>
</feature>
<feature type="transmembrane region" description="Helical" evidence="6">
    <location>
        <begin position="151"/>
        <end position="171"/>
    </location>
</feature>
<reference evidence="7 8" key="1">
    <citation type="submission" date="2016-10" db="EMBL/GenBank/DDBJ databases">
        <authorList>
            <person name="de Groot N.N."/>
        </authorList>
    </citation>
    <scope>NUCLEOTIDE SEQUENCE [LARGE SCALE GENOMIC DNA]</scope>
    <source>
        <strain evidence="7 8">DSM 18180</strain>
    </source>
</reference>
<feature type="transmembrane region" description="Helical" evidence="6">
    <location>
        <begin position="433"/>
        <end position="455"/>
    </location>
</feature>
<evidence type="ECO:0000256" key="2">
    <source>
        <dbReference type="ARBA" id="ARBA00008974"/>
    </source>
</evidence>
<dbReference type="InterPro" id="IPR045225">
    <property type="entry name" value="Uracil/uridine/allantoin_perm"/>
</dbReference>
<feature type="transmembrane region" description="Helical" evidence="6">
    <location>
        <begin position="117"/>
        <end position="139"/>
    </location>
</feature>
<keyword evidence="5 6" id="KW-0472">Membrane</keyword>
<protein>
    <submittedName>
        <fullName evidence="7">NCS1 nucleoside transporter family</fullName>
    </submittedName>
</protein>
<feature type="transmembrane region" description="Helical" evidence="6">
    <location>
        <begin position="397"/>
        <end position="421"/>
    </location>
</feature>
<evidence type="ECO:0000256" key="1">
    <source>
        <dbReference type="ARBA" id="ARBA00004141"/>
    </source>
</evidence>
<dbReference type="Pfam" id="PF02133">
    <property type="entry name" value="Transp_cyt_pur"/>
    <property type="match status" value="2"/>
</dbReference>
<dbReference type="STRING" id="369401.SAMN05428642_104211"/>
<dbReference type="AlphaFoldDB" id="A0A1K2IPW8"/>
<keyword evidence="4 6" id="KW-1133">Transmembrane helix</keyword>
<dbReference type="Proteomes" id="UP000182544">
    <property type="component" value="Unassembled WGS sequence"/>
</dbReference>
<dbReference type="RefSeq" id="WP_072403386.1">
    <property type="nucleotide sequence ID" value="NZ_FPKV01000004.1"/>
</dbReference>
<dbReference type="OrthoDB" id="9780088at2"/>
<dbReference type="GO" id="GO:0015205">
    <property type="term" value="F:nucleobase transmembrane transporter activity"/>
    <property type="evidence" value="ECO:0007669"/>
    <property type="project" value="TreeGrafter"/>
</dbReference>
<dbReference type="PANTHER" id="PTHR30618">
    <property type="entry name" value="NCS1 FAMILY PURINE/PYRIMIDINE TRANSPORTER"/>
    <property type="match status" value="1"/>
</dbReference>
<feature type="transmembrane region" description="Helical" evidence="6">
    <location>
        <begin position="38"/>
        <end position="58"/>
    </location>
</feature>
<dbReference type="Gene3D" id="1.10.4160.10">
    <property type="entry name" value="Hydantoin permease"/>
    <property type="match status" value="2"/>
</dbReference>
<dbReference type="InterPro" id="IPR001248">
    <property type="entry name" value="Pur-cyt_permease"/>
</dbReference>
<comment type="subcellular location">
    <subcellularLocation>
        <location evidence="1">Membrane</location>
        <topology evidence="1">Multi-pass membrane protein</topology>
    </subcellularLocation>
</comment>
<feature type="transmembrane region" description="Helical" evidence="6">
    <location>
        <begin position="64"/>
        <end position="84"/>
    </location>
</feature>
<comment type="similarity">
    <text evidence="2">Belongs to the purine-cytosine permease (2.A.39) family.</text>
</comment>
<dbReference type="GO" id="GO:0005886">
    <property type="term" value="C:plasma membrane"/>
    <property type="evidence" value="ECO:0007669"/>
    <property type="project" value="TreeGrafter"/>
</dbReference>
<feature type="transmembrane region" description="Helical" evidence="6">
    <location>
        <begin position="354"/>
        <end position="377"/>
    </location>
</feature>
<evidence type="ECO:0000313" key="8">
    <source>
        <dbReference type="Proteomes" id="UP000182544"/>
    </source>
</evidence>
<proteinExistence type="inferred from homology"/>
<feature type="transmembrane region" description="Helical" evidence="6">
    <location>
        <begin position="183"/>
        <end position="201"/>
    </location>
</feature>
<evidence type="ECO:0000256" key="3">
    <source>
        <dbReference type="ARBA" id="ARBA00022692"/>
    </source>
</evidence>
<evidence type="ECO:0000256" key="5">
    <source>
        <dbReference type="ARBA" id="ARBA00023136"/>
    </source>
</evidence>